<name>A0A560LUF1_9BRAD</name>
<evidence type="ECO:0000256" key="1">
    <source>
        <dbReference type="SAM" id="Phobius"/>
    </source>
</evidence>
<dbReference type="AlphaFoldDB" id="A0A560LUF1"/>
<keyword evidence="1" id="KW-1133">Transmembrane helix</keyword>
<comment type="caution">
    <text evidence="2">The sequence shown here is derived from an EMBL/GenBank/DDBJ whole genome shotgun (WGS) entry which is preliminary data.</text>
</comment>
<evidence type="ECO:0000313" key="3">
    <source>
        <dbReference type="Proteomes" id="UP000321304"/>
    </source>
</evidence>
<dbReference type="EMBL" id="VITY01000007">
    <property type="protein sequence ID" value="TWB96870.1"/>
    <property type="molecule type" value="Genomic_DNA"/>
</dbReference>
<dbReference type="RefSeq" id="WP_146987617.1">
    <property type="nucleotide sequence ID" value="NZ_VITY01000007.1"/>
</dbReference>
<dbReference type="OrthoDB" id="8239727at2"/>
<feature type="transmembrane region" description="Helical" evidence="1">
    <location>
        <begin position="63"/>
        <end position="87"/>
    </location>
</feature>
<keyword evidence="3" id="KW-1185">Reference proteome</keyword>
<sequence>MWVVQAFVEVFFYFLVDVIGYTVARLILPVVSFGQIRVAAYNCDEEEFGWLGSRREGFGRLELGAGVASGIGLVICALYLAAVLWFVG</sequence>
<feature type="transmembrane region" description="Helical" evidence="1">
    <location>
        <begin position="6"/>
        <end position="28"/>
    </location>
</feature>
<protein>
    <submittedName>
        <fullName evidence="2">Uncharacterized protein</fullName>
    </submittedName>
</protein>
<proteinExistence type="predicted"/>
<keyword evidence="1" id="KW-0812">Transmembrane</keyword>
<keyword evidence="1" id="KW-0472">Membrane</keyword>
<dbReference type="Proteomes" id="UP000321304">
    <property type="component" value="Unassembled WGS sequence"/>
</dbReference>
<evidence type="ECO:0000313" key="2">
    <source>
        <dbReference type="EMBL" id="TWB96870.1"/>
    </source>
</evidence>
<organism evidence="2 3">
    <name type="scientific">Bradyrhizobium macuxiense</name>
    <dbReference type="NCBI Taxonomy" id="1755647"/>
    <lineage>
        <taxon>Bacteria</taxon>
        <taxon>Pseudomonadati</taxon>
        <taxon>Pseudomonadota</taxon>
        <taxon>Alphaproteobacteria</taxon>
        <taxon>Hyphomicrobiales</taxon>
        <taxon>Nitrobacteraceae</taxon>
        <taxon>Bradyrhizobium</taxon>
    </lineage>
</organism>
<accession>A0A560LUF1</accession>
<gene>
    <name evidence="2" type="ORF">FBZ93_107116</name>
</gene>
<reference evidence="2 3" key="1">
    <citation type="submission" date="2019-06" db="EMBL/GenBank/DDBJ databases">
        <title>Genomic Encyclopedia of Type Strains, Phase IV (KMG-V): Genome sequencing to study the core and pangenomes of soil and plant-associated prokaryotes.</title>
        <authorList>
            <person name="Whitman W."/>
        </authorList>
    </citation>
    <scope>NUCLEOTIDE SEQUENCE [LARGE SCALE GENOMIC DNA]</scope>
    <source>
        <strain evidence="2 3">BR 10355</strain>
    </source>
</reference>